<organism evidence="8 9">
    <name type="scientific">Marinobacter subterrani</name>
    <dbReference type="NCBI Taxonomy" id="1658765"/>
    <lineage>
        <taxon>Bacteria</taxon>
        <taxon>Pseudomonadati</taxon>
        <taxon>Pseudomonadota</taxon>
        <taxon>Gammaproteobacteria</taxon>
        <taxon>Pseudomonadales</taxon>
        <taxon>Marinobacteraceae</taxon>
        <taxon>Marinobacter</taxon>
    </lineage>
</organism>
<dbReference type="PROSITE" id="PS00151">
    <property type="entry name" value="ACYLPHOSPHATASE_2"/>
    <property type="match status" value="1"/>
</dbReference>
<sequence>MDTKRWQLLISGRVQGVYYRASTEQKASALGLTGFARNLPDGRVEVVAEGQEDQLTQLKTWCADGPPNARVDSVDIILETATGEFSGFGIR</sequence>
<comment type="similarity">
    <text evidence="1 6">Belongs to the acylphosphatase family.</text>
</comment>
<evidence type="ECO:0000256" key="1">
    <source>
        <dbReference type="ARBA" id="ARBA00005614"/>
    </source>
</evidence>
<dbReference type="InterPro" id="IPR017968">
    <property type="entry name" value="Acylphosphatase_CS"/>
</dbReference>
<evidence type="ECO:0000256" key="3">
    <source>
        <dbReference type="ARBA" id="ARBA00015991"/>
    </source>
</evidence>
<dbReference type="RefSeq" id="WP_048494505.1">
    <property type="nucleotide sequence ID" value="NZ_JADQCF010000018.1"/>
</dbReference>
<evidence type="ECO:0000256" key="5">
    <source>
        <dbReference type="PROSITE-ProRule" id="PRU00520"/>
    </source>
</evidence>
<dbReference type="GO" id="GO:0003998">
    <property type="term" value="F:acylphosphatase activity"/>
    <property type="evidence" value="ECO:0007669"/>
    <property type="project" value="UniProtKB-EC"/>
</dbReference>
<evidence type="ECO:0000256" key="2">
    <source>
        <dbReference type="ARBA" id="ARBA00012150"/>
    </source>
</evidence>
<dbReference type="PROSITE" id="PS51160">
    <property type="entry name" value="ACYLPHOSPHATASE_3"/>
    <property type="match status" value="1"/>
</dbReference>
<feature type="domain" description="Acylphosphatase-like" evidence="7">
    <location>
        <begin position="5"/>
        <end position="91"/>
    </location>
</feature>
<dbReference type="InterPro" id="IPR001792">
    <property type="entry name" value="Acylphosphatase-like_dom"/>
</dbReference>
<name>A0A0J7J8N3_9GAMM</name>
<dbReference type="Pfam" id="PF00708">
    <property type="entry name" value="Acylphosphatase"/>
    <property type="match status" value="1"/>
</dbReference>
<gene>
    <name evidence="8" type="ORF">Msub_10445</name>
</gene>
<reference evidence="8 9" key="1">
    <citation type="submission" date="2015-06" db="EMBL/GenBank/DDBJ databases">
        <title>Marinobacter subterrani, a genetically tractable neutrophilic iron-oxidizing strain isolated from the Soudan Iron Mine.</title>
        <authorList>
            <person name="Bonis B.M."/>
            <person name="Gralnick J.A."/>
        </authorList>
    </citation>
    <scope>NUCLEOTIDE SEQUENCE [LARGE SCALE GENOMIC DNA]</scope>
    <source>
        <strain evidence="8 9">JG233</strain>
    </source>
</reference>
<dbReference type="PATRIC" id="fig|1658765.3.peg.441"/>
<evidence type="ECO:0000256" key="6">
    <source>
        <dbReference type="RuleBase" id="RU004168"/>
    </source>
</evidence>
<dbReference type="EC" id="3.6.1.7" evidence="2 5"/>
<evidence type="ECO:0000259" key="7">
    <source>
        <dbReference type="PROSITE" id="PS51160"/>
    </source>
</evidence>
<proteinExistence type="inferred from homology"/>
<dbReference type="EMBL" id="LFBU01000001">
    <property type="protein sequence ID" value="KMQ74266.1"/>
    <property type="molecule type" value="Genomic_DNA"/>
</dbReference>
<dbReference type="SUPFAM" id="SSF54975">
    <property type="entry name" value="Acylphosphatase/BLUF domain-like"/>
    <property type="match status" value="1"/>
</dbReference>
<dbReference type="Proteomes" id="UP000036102">
    <property type="component" value="Unassembled WGS sequence"/>
</dbReference>
<evidence type="ECO:0000313" key="9">
    <source>
        <dbReference type="Proteomes" id="UP000036102"/>
    </source>
</evidence>
<dbReference type="InterPro" id="IPR020456">
    <property type="entry name" value="Acylphosphatase"/>
</dbReference>
<keyword evidence="9" id="KW-1185">Reference proteome</keyword>
<feature type="active site" evidence="5">
    <location>
        <position position="38"/>
    </location>
</feature>
<comment type="catalytic activity">
    <reaction evidence="4 5">
        <text>an acyl phosphate + H2O = a carboxylate + phosphate + H(+)</text>
        <dbReference type="Rhea" id="RHEA:14965"/>
        <dbReference type="ChEBI" id="CHEBI:15377"/>
        <dbReference type="ChEBI" id="CHEBI:15378"/>
        <dbReference type="ChEBI" id="CHEBI:29067"/>
        <dbReference type="ChEBI" id="CHEBI:43474"/>
        <dbReference type="ChEBI" id="CHEBI:59918"/>
        <dbReference type="EC" id="3.6.1.7"/>
    </reaction>
</comment>
<dbReference type="OrthoDB" id="5295388at2"/>
<dbReference type="STRING" id="1658765.Msub_10445"/>
<dbReference type="InterPro" id="IPR036046">
    <property type="entry name" value="Acylphosphatase-like_dom_sf"/>
</dbReference>
<dbReference type="PANTHER" id="PTHR47268:SF4">
    <property type="entry name" value="ACYLPHOSPHATASE"/>
    <property type="match status" value="1"/>
</dbReference>
<dbReference type="Gene3D" id="3.30.70.100">
    <property type="match status" value="1"/>
</dbReference>
<evidence type="ECO:0000313" key="8">
    <source>
        <dbReference type="EMBL" id="KMQ74266.1"/>
    </source>
</evidence>
<protein>
    <recommendedName>
        <fullName evidence="3 5">acylphosphatase</fullName>
        <ecNumber evidence="2 5">3.6.1.7</ecNumber>
    </recommendedName>
</protein>
<comment type="caution">
    <text evidence="8">The sequence shown here is derived from an EMBL/GenBank/DDBJ whole genome shotgun (WGS) entry which is preliminary data.</text>
</comment>
<feature type="active site" evidence="5">
    <location>
        <position position="20"/>
    </location>
</feature>
<dbReference type="AlphaFoldDB" id="A0A0J7J8N3"/>
<evidence type="ECO:0000256" key="4">
    <source>
        <dbReference type="ARBA" id="ARBA00047645"/>
    </source>
</evidence>
<dbReference type="PANTHER" id="PTHR47268">
    <property type="entry name" value="ACYLPHOSPHATASE"/>
    <property type="match status" value="1"/>
</dbReference>
<keyword evidence="5 8" id="KW-0378">Hydrolase</keyword>
<accession>A0A0J7J8N3</accession>